<dbReference type="RefSeq" id="XP_033575140.1">
    <property type="nucleotide sequence ID" value="XM_033715678.1"/>
</dbReference>
<dbReference type="OrthoDB" id="1879366at2759"/>
<comment type="cofactor">
    <cofactor evidence="1 7">
        <name>Zn(2+)</name>
        <dbReference type="ChEBI" id="CHEBI:29105"/>
    </cofactor>
</comment>
<dbReference type="EMBL" id="MU003703">
    <property type="protein sequence ID" value="KAF2808176.1"/>
    <property type="molecule type" value="Genomic_DNA"/>
</dbReference>
<dbReference type="PROSITE" id="PS00059">
    <property type="entry name" value="ADH_ZINC"/>
    <property type="match status" value="1"/>
</dbReference>
<evidence type="ECO:0000256" key="2">
    <source>
        <dbReference type="ARBA" id="ARBA00008072"/>
    </source>
</evidence>
<dbReference type="AlphaFoldDB" id="A0A6A6YH84"/>
<protein>
    <submittedName>
        <fullName evidence="9 11">GroES-like protein</fullName>
    </submittedName>
</protein>
<comment type="similarity">
    <text evidence="2 7">Belongs to the zinc-containing alcohol dehydrogenase family.</text>
</comment>
<evidence type="ECO:0000313" key="11">
    <source>
        <dbReference type="RefSeq" id="XP_033575140.1"/>
    </source>
</evidence>
<keyword evidence="10" id="KW-1185">Reference proteome</keyword>
<dbReference type="GeneID" id="54456571"/>
<reference evidence="9 11" key="1">
    <citation type="journal article" date="2020" name="Stud. Mycol.">
        <title>101 Dothideomycetes genomes: a test case for predicting lifestyles and emergence of pathogens.</title>
        <authorList>
            <person name="Haridas S."/>
            <person name="Albert R."/>
            <person name="Binder M."/>
            <person name="Bloem J."/>
            <person name="Labutti K."/>
            <person name="Salamov A."/>
            <person name="Andreopoulos B."/>
            <person name="Baker S."/>
            <person name="Barry K."/>
            <person name="Bills G."/>
            <person name="Bluhm B."/>
            <person name="Cannon C."/>
            <person name="Castanera R."/>
            <person name="Culley D."/>
            <person name="Daum C."/>
            <person name="Ezra D."/>
            <person name="Gonzalez J."/>
            <person name="Henrissat B."/>
            <person name="Kuo A."/>
            <person name="Liang C."/>
            <person name="Lipzen A."/>
            <person name="Lutzoni F."/>
            <person name="Magnuson J."/>
            <person name="Mondo S."/>
            <person name="Nolan M."/>
            <person name="Ohm R."/>
            <person name="Pangilinan J."/>
            <person name="Park H.-J."/>
            <person name="Ramirez L."/>
            <person name="Alfaro M."/>
            <person name="Sun H."/>
            <person name="Tritt A."/>
            <person name="Yoshinaga Y."/>
            <person name="Zwiers L.-H."/>
            <person name="Turgeon B."/>
            <person name="Goodwin S."/>
            <person name="Spatafora J."/>
            <person name="Crous P."/>
            <person name="Grigoriev I."/>
        </authorList>
    </citation>
    <scope>NUCLEOTIDE SEQUENCE</scope>
    <source>
        <strain evidence="9 11">CBS 304.34</strain>
    </source>
</reference>
<feature type="domain" description="Enoyl reductase (ER)" evidence="8">
    <location>
        <begin position="18"/>
        <end position="354"/>
    </location>
</feature>
<dbReference type="SMART" id="SM00829">
    <property type="entry name" value="PKS_ER"/>
    <property type="match status" value="1"/>
</dbReference>
<dbReference type="GO" id="GO:0005737">
    <property type="term" value="C:cytoplasm"/>
    <property type="evidence" value="ECO:0007669"/>
    <property type="project" value="TreeGrafter"/>
</dbReference>
<dbReference type="GO" id="GO:0004022">
    <property type="term" value="F:alcohol dehydrogenase (NAD+) activity"/>
    <property type="evidence" value="ECO:0007669"/>
    <property type="project" value="TreeGrafter"/>
</dbReference>
<dbReference type="InterPro" id="IPR020843">
    <property type="entry name" value="ER"/>
</dbReference>
<evidence type="ECO:0000256" key="6">
    <source>
        <dbReference type="ARBA" id="ARBA00023027"/>
    </source>
</evidence>
<dbReference type="GO" id="GO:0008270">
    <property type="term" value="F:zinc ion binding"/>
    <property type="evidence" value="ECO:0007669"/>
    <property type="project" value="InterPro"/>
</dbReference>
<dbReference type="InterPro" id="IPR036291">
    <property type="entry name" value="NAD(P)-bd_dom_sf"/>
</dbReference>
<evidence type="ECO:0000313" key="9">
    <source>
        <dbReference type="EMBL" id="KAF2808176.1"/>
    </source>
</evidence>
<evidence type="ECO:0000259" key="8">
    <source>
        <dbReference type="SMART" id="SM00829"/>
    </source>
</evidence>
<dbReference type="InterPro" id="IPR013154">
    <property type="entry name" value="ADH-like_N"/>
</dbReference>
<evidence type="ECO:0000256" key="1">
    <source>
        <dbReference type="ARBA" id="ARBA00001947"/>
    </source>
</evidence>
<accession>A0A6A6YH84</accession>
<gene>
    <name evidence="9 11" type="ORF">BDZ99DRAFT_390275</name>
</gene>
<reference evidence="11" key="3">
    <citation type="submission" date="2025-04" db="UniProtKB">
        <authorList>
            <consortium name="RefSeq"/>
        </authorList>
    </citation>
    <scope>IDENTIFICATION</scope>
    <source>
        <strain evidence="11">CBS 304.34</strain>
    </source>
</reference>
<dbReference type="PANTHER" id="PTHR42940">
    <property type="entry name" value="ALCOHOL DEHYDROGENASE 1-RELATED"/>
    <property type="match status" value="1"/>
</dbReference>
<evidence type="ECO:0000256" key="3">
    <source>
        <dbReference type="ARBA" id="ARBA00022723"/>
    </source>
</evidence>
<sequence length="358" mass="37458">MPPSIPAACKAGCVVNPGPYFSVVVEEVAVPEPGPDELLLRMSTTGLCHSDISYMSTPFMSAKMTQAGVRSPGHEGVGVVVKVGSAVTDWKIGDRGGVKPVWRVCFKCETCLAGFEMHCESLIPTGLGVPGTYQGYITSPASYTQRIPDEVDDFTAAPLMCSGTTVYRSLIAAELKTDDWVVISGAGGGVGHFGIQLAKVMGLRVIAVDSGAAKKSLCQELGSDAFVDFKEVESVPKEVLKLAGGKGAHAILVASGSAQAYQTAIHMVRFGGKIMCIGHPPPGSLPSGLDPNLLILKSARAIGTMIGNMADAQKVLEFAAQGQLRVAYESFPINQLPQAVAKLHAGEVAGRLVVDFNV</sequence>
<reference evidence="11" key="2">
    <citation type="submission" date="2020-04" db="EMBL/GenBank/DDBJ databases">
        <authorList>
            <consortium name="NCBI Genome Project"/>
        </authorList>
    </citation>
    <scope>NUCLEOTIDE SEQUENCE</scope>
    <source>
        <strain evidence="11">CBS 304.34</strain>
    </source>
</reference>
<evidence type="ECO:0000256" key="5">
    <source>
        <dbReference type="ARBA" id="ARBA00023002"/>
    </source>
</evidence>
<dbReference type="Pfam" id="PF08240">
    <property type="entry name" value="ADH_N"/>
    <property type="match status" value="1"/>
</dbReference>
<organism evidence="9">
    <name type="scientific">Mytilinidion resinicola</name>
    <dbReference type="NCBI Taxonomy" id="574789"/>
    <lineage>
        <taxon>Eukaryota</taxon>
        <taxon>Fungi</taxon>
        <taxon>Dikarya</taxon>
        <taxon>Ascomycota</taxon>
        <taxon>Pezizomycotina</taxon>
        <taxon>Dothideomycetes</taxon>
        <taxon>Pleosporomycetidae</taxon>
        <taxon>Mytilinidiales</taxon>
        <taxon>Mytilinidiaceae</taxon>
        <taxon>Mytilinidion</taxon>
    </lineage>
</organism>
<keyword evidence="4 7" id="KW-0862">Zinc</keyword>
<name>A0A6A6YH84_9PEZI</name>
<dbReference type="CDD" id="cd08297">
    <property type="entry name" value="CAD3"/>
    <property type="match status" value="1"/>
</dbReference>
<dbReference type="Gene3D" id="3.90.180.10">
    <property type="entry name" value="Medium-chain alcohol dehydrogenases, catalytic domain"/>
    <property type="match status" value="1"/>
</dbReference>
<dbReference type="InterPro" id="IPR013149">
    <property type="entry name" value="ADH-like_C"/>
</dbReference>
<keyword evidence="3 7" id="KW-0479">Metal-binding</keyword>
<dbReference type="SUPFAM" id="SSF51735">
    <property type="entry name" value="NAD(P)-binding Rossmann-fold domains"/>
    <property type="match status" value="1"/>
</dbReference>
<evidence type="ECO:0000256" key="4">
    <source>
        <dbReference type="ARBA" id="ARBA00022833"/>
    </source>
</evidence>
<proteinExistence type="inferred from homology"/>
<dbReference type="PANTHER" id="PTHR42940:SF1">
    <property type="entry name" value="ENOYL REDUCTASE (ER) DOMAIN-CONTAINING PROTEIN"/>
    <property type="match status" value="1"/>
</dbReference>
<dbReference type="Gene3D" id="3.40.50.720">
    <property type="entry name" value="NAD(P)-binding Rossmann-like Domain"/>
    <property type="match status" value="1"/>
</dbReference>
<dbReference type="Pfam" id="PF00107">
    <property type="entry name" value="ADH_zinc_N"/>
    <property type="match status" value="1"/>
</dbReference>
<dbReference type="SUPFAM" id="SSF50129">
    <property type="entry name" value="GroES-like"/>
    <property type="match status" value="1"/>
</dbReference>
<evidence type="ECO:0000313" key="10">
    <source>
        <dbReference type="Proteomes" id="UP000504636"/>
    </source>
</evidence>
<keyword evidence="5" id="KW-0560">Oxidoreductase</keyword>
<dbReference type="InterPro" id="IPR011032">
    <property type="entry name" value="GroES-like_sf"/>
</dbReference>
<dbReference type="FunFam" id="3.40.50.720:FF:000039">
    <property type="entry name" value="Alcohol dehydrogenase AdhP"/>
    <property type="match status" value="1"/>
</dbReference>
<keyword evidence="6" id="KW-0520">NAD</keyword>
<dbReference type="InterPro" id="IPR002328">
    <property type="entry name" value="ADH_Zn_CS"/>
</dbReference>
<evidence type="ECO:0000256" key="7">
    <source>
        <dbReference type="RuleBase" id="RU361277"/>
    </source>
</evidence>
<dbReference type="Proteomes" id="UP000504636">
    <property type="component" value="Unplaced"/>
</dbReference>